<keyword evidence="3" id="KW-0732">Signal</keyword>
<feature type="domain" description="DUF2427" evidence="4">
    <location>
        <begin position="87"/>
        <end position="187"/>
    </location>
</feature>
<feature type="transmembrane region" description="Helical" evidence="2">
    <location>
        <begin position="172"/>
        <end position="196"/>
    </location>
</feature>
<evidence type="ECO:0000256" key="2">
    <source>
        <dbReference type="SAM" id="Phobius"/>
    </source>
</evidence>
<feature type="domain" description="Protein YTP1-like C-terminal" evidence="5">
    <location>
        <begin position="323"/>
        <end position="615"/>
    </location>
</feature>
<name>A0A1G4JFU0_9SACH</name>
<dbReference type="PANTHER" id="PTHR31685">
    <property type="entry name" value="INTEGRAL MEMBRANE PROTEIN (AFU_ORTHOLOGUE AFUA_6G12730)-RELATED"/>
    <property type="match status" value="1"/>
</dbReference>
<reference evidence="7" key="1">
    <citation type="submission" date="2016-03" db="EMBL/GenBank/DDBJ databases">
        <authorList>
            <person name="Devillers H."/>
        </authorList>
    </citation>
    <scope>NUCLEOTIDE SEQUENCE [LARGE SCALE GENOMIC DNA]</scope>
</reference>
<feature type="region of interest" description="Disordered" evidence="1">
    <location>
        <begin position="260"/>
        <end position="279"/>
    </location>
</feature>
<feature type="transmembrane region" description="Helical" evidence="2">
    <location>
        <begin position="396"/>
        <end position="419"/>
    </location>
</feature>
<keyword evidence="7" id="KW-1185">Reference proteome</keyword>
<protein>
    <submittedName>
        <fullName evidence="6">LADA_0E14004g1_1</fullName>
    </submittedName>
</protein>
<evidence type="ECO:0000313" key="6">
    <source>
        <dbReference type="EMBL" id="SCU89164.1"/>
    </source>
</evidence>
<dbReference type="InterPro" id="IPR018827">
    <property type="entry name" value="YTP1_C"/>
</dbReference>
<gene>
    <name evidence="6" type="ORF">LADA_0E14004G</name>
</gene>
<dbReference type="PROSITE" id="PS51257">
    <property type="entry name" value="PROKAR_LIPOPROTEIN"/>
    <property type="match status" value="1"/>
</dbReference>
<feature type="transmembrane region" description="Helical" evidence="2">
    <location>
        <begin position="593"/>
        <end position="612"/>
    </location>
</feature>
<keyword evidence="2" id="KW-1133">Transmembrane helix</keyword>
<dbReference type="Proteomes" id="UP000190274">
    <property type="component" value="Chromosome E"/>
</dbReference>
<evidence type="ECO:0000259" key="4">
    <source>
        <dbReference type="Pfam" id="PF10348"/>
    </source>
</evidence>
<accession>A0A1G4JFU0</accession>
<dbReference type="AlphaFoldDB" id="A0A1G4JFU0"/>
<dbReference type="EMBL" id="LT598455">
    <property type="protein sequence ID" value="SCU89164.1"/>
    <property type="molecule type" value="Genomic_DNA"/>
</dbReference>
<feature type="transmembrane region" description="Helical" evidence="2">
    <location>
        <begin position="555"/>
        <end position="572"/>
    </location>
</feature>
<feature type="transmembrane region" description="Helical" evidence="2">
    <location>
        <begin position="128"/>
        <end position="152"/>
    </location>
</feature>
<feature type="transmembrane region" description="Helical" evidence="2">
    <location>
        <begin position="439"/>
        <end position="458"/>
    </location>
</feature>
<dbReference type="Pfam" id="PF10355">
    <property type="entry name" value="Ytp1"/>
    <property type="match status" value="1"/>
</dbReference>
<evidence type="ECO:0000259" key="5">
    <source>
        <dbReference type="Pfam" id="PF10355"/>
    </source>
</evidence>
<proteinExistence type="predicted"/>
<keyword evidence="2" id="KW-0812">Transmembrane</keyword>
<feature type="transmembrane region" description="Helical" evidence="2">
    <location>
        <begin position="309"/>
        <end position="333"/>
    </location>
</feature>
<feature type="transmembrane region" description="Helical" evidence="2">
    <location>
        <begin position="345"/>
        <end position="364"/>
    </location>
</feature>
<feature type="transmembrane region" description="Helical" evidence="2">
    <location>
        <begin position="96"/>
        <end position="116"/>
    </location>
</feature>
<evidence type="ECO:0000256" key="1">
    <source>
        <dbReference type="SAM" id="MobiDB-lite"/>
    </source>
</evidence>
<keyword evidence="2" id="KW-0472">Membrane</keyword>
<dbReference type="PANTHER" id="PTHR31685:SF3">
    <property type="entry name" value="INTEGRAL MEMBRANE PROTEIN (AFU_ORTHOLOGUE AFUA_6G12730)"/>
    <property type="match status" value="1"/>
</dbReference>
<dbReference type="OrthoDB" id="4005299at2759"/>
<evidence type="ECO:0000313" key="7">
    <source>
        <dbReference type="Proteomes" id="UP000190274"/>
    </source>
</evidence>
<feature type="transmembrane region" description="Helical" evidence="2">
    <location>
        <begin position="526"/>
        <end position="543"/>
    </location>
</feature>
<dbReference type="InterPro" id="IPR018825">
    <property type="entry name" value="DUF2427"/>
</dbReference>
<evidence type="ECO:0000256" key="3">
    <source>
        <dbReference type="SAM" id="SignalP"/>
    </source>
</evidence>
<feature type="chain" id="PRO_5009236005" evidence="3">
    <location>
        <begin position="22"/>
        <end position="622"/>
    </location>
</feature>
<sequence>MTLPRAALLTWAAVACGVIAAEEHPHHSGGMGAAAATTALVPVPHEVQHEHGSMPILETELTASERAYWANYSTASYFNLPAAATPMQRRTMHAHVTAMLLVTCVVYPVSLMVGHVAWKPRRGQPRALVLKTAHTGLVVCGAVVLFIGMWALHAFHARGPALPELRYPGNVYAATSVIVVVLTVLNLLGTCVRFALACCQRALTGPPGGGQDPPHSLDTYEMIPAVDHRHQSQSSQDSDLTAALSMGSDGALACTHKPGSLGGGKPARSSPFGGSPRDSFDENLNSDLEAHRRALTHVAGSFTQRLASVVIGLTSWPLFIMLAVHCLIGLAVGNLFGQGLRVFNLLAHWIKGGVFVTLGIVSLARYCGCGASKGWAWNRCAVPLHPNSALHNLQNFILPNGSMITMEFIETFLIFFYGTTNVFLEHLSNQDGQWHAKDLQHVSIAFMYIGCGLCGLLIEYKLSGWRRRSALQKGDSTLDHYSTTGTPGFTPNPFPTFTIFWTGILMSQHAQASATSTAIHVQWGNLLSYGSFFRLLTYVLLILKPNTDSKPSKPFTELITSFCLLCGGLIFMESTDQVVEALEYRGLTGMFTFNLSVGFTTLFMAWEIILLHCKDWLENVFL</sequence>
<dbReference type="STRING" id="1266660.A0A1G4JFU0"/>
<organism evidence="6 7">
    <name type="scientific">Lachancea dasiensis</name>
    <dbReference type="NCBI Taxonomy" id="1072105"/>
    <lineage>
        <taxon>Eukaryota</taxon>
        <taxon>Fungi</taxon>
        <taxon>Dikarya</taxon>
        <taxon>Ascomycota</taxon>
        <taxon>Saccharomycotina</taxon>
        <taxon>Saccharomycetes</taxon>
        <taxon>Saccharomycetales</taxon>
        <taxon>Saccharomycetaceae</taxon>
        <taxon>Lachancea</taxon>
    </lineage>
</organism>
<dbReference type="Pfam" id="PF10348">
    <property type="entry name" value="DUF2427"/>
    <property type="match status" value="1"/>
</dbReference>
<feature type="signal peptide" evidence="3">
    <location>
        <begin position="1"/>
        <end position="21"/>
    </location>
</feature>